<dbReference type="InterPro" id="IPR050565">
    <property type="entry name" value="LYPA1-2/EST-like"/>
</dbReference>
<evidence type="ECO:0000313" key="4">
    <source>
        <dbReference type="EMBL" id="GGD38125.1"/>
    </source>
</evidence>
<proteinExistence type="inferred from homology"/>
<keyword evidence="2" id="KW-0378">Hydrolase</keyword>
<evidence type="ECO:0000313" key="5">
    <source>
        <dbReference type="Proteomes" id="UP000625780"/>
    </source>
</evidence>
<evidence type="ECO:0000259" key="3">
    <source>
        <dbReference type="Pfam" id="PF02230"/>
    </source>
</evidence>
<organism evidence="4 5">
    <name type="scientific">Muriicola marianensis</name>
    <dbReference type="NCBI Taxonomy" id="1324801"/>
    <lineage>
        <taxon>Bacteria</taxon>
        <taxon>Pseudomonadati</taxon>
        <taxon>Bacteroidota</taxon>
        <taxon>Flavobacteriia</taxon>
        <taxon>Flavobacteriales</taxon>
        <taxon>Flavobacteriaceae</taxon>
        <taxon>Muriicola</taxon>
    </lineage>
</organism>
<name>A0ABQ1QRI7_9FLAO</name>
<reference evidence="5" key="1">
    <citation type="journal article" date="2019" name="Int. J. Syst. Evol. Microbiol.">
        <title>The Global Catalogue of Microorganisms (GCM) 10K type strain sequencing project: providing services to taxonomists for standard genome sequencing and annotation.</title>
        <authorList>
            <consortium name="The Broad Institute Genomics Platform"/>
            <consortium name="The Broad Institute Genome Sequencing Center for Infectious Disease"/>
            <person name="Wu L."/>
            <person name="Ma J."/>
        </authorList>
    </citation>
    <scope>NUCLEOTIDE SEQUENCE [LARGE SCALE GENOMIC DNA]</scope>
    <source>
        <strain evidence="5">CGMCC 1.12606</strain>
    </source>
</reference>
<comment type="caution">
    <text evidence="4">The sequence shown here is derived from an EMBL/GenBank/DDBJ whole genome shotgun (WGS) entry which is preliminary data.</text>
</comment>
<dbReference type="PANTHER" id="PTHR10655">
    <property type="entry name" value="LYSOPHOSPHOLIPASE-RELATED"/>
    <property type="match status" value="1"/>
</dbReference>
<dbReference type="InterPro" id="IPR003140">
    <property type="entry name" value="PLipase/COase/thioEstase"/>
</dbReference>
<dbReference type="PANTHER" id="PTHR10655:SF17">
    <property type="entry name" value="LYSOPHOSPHOLIPASE-LIKE PROTEIN 1"/>
    <property type="match status" value="1"/>
</dbReference>
<evidence type="ECO:0000256" key="2">
    <source>
        <dbReference type="ARBA" id="ARBA00022801"/>
    </source>
</evidence>
<dbReference type="RefSeq" id="WP_188368801.1">
    <property type="nucleotide sequence ID" value="NZ_BMFH01000001.1"/>
</dbReference>
<gene>
    <name evidence="4" type="ORF">GCM10011361_01540</name>
</gene>
<evidence type="ECO:0000256" key="1">
    <source>
        <dbReference type="ARBA" id="ARBA00006499"/>
    </source>
</evidence>
<dbReference type="Gene3D" id="3.40.50.1820">
    <property type="entry name" value="alpha/beta hydrolase"/>
    <property type="match status" value="1"/>
</dbReference>
<feature type="domain" description="Phospholipase/carboxylesterase/thioesterase" evidence="3">
    <location>
        <begin position="21"/>
        <end position="217"/>
    </location>
</feature>
<dbReference type="Pfam" id="PF02230">
    <property type="entry name" value="Abhydrolase_2"/>
    <property type="match status" value="1"/>
</dbReference>
<dbReference type="Proteomes" id="UP000625780">
    <property type="component" value="Unassembled WGS sequence"/>
</dbReference>
<protein>
    <submittedName>
        <fullName evidence="4">Phospholipase</fullName>
    </submittedName>
</protein>
<dbReference type="SUPFAM" id="SSF53474">
    <property type="entry name" value="alpha/beta-Hydrolases"/>
    <property type="match status" value="1"/>
</dbReference>
<comment type="similarity">
    <text evidence="1">Belongs to the AB hydrolase superfamily. AB hydrolase 2 family.</text>
</comment>
<keyword evidence="5" id="KW-1185">Reference proteome</keyword>
<accession>A0ABQ1QRI7</accession>
<sequence>MTTHHLSLEYLIRPPVTSTDKAPAIFLFHGYGSNEEDLFSFAPELPDGLCVISARAPHSLPPYGYAWYNINFDANFGKWSDTVQARESVGKMVHFIKEAIDAYSLDEKRISLLGFSQGTVLSFALALSYPSMFRNVVGLSGYIDENILVDSYESLDHSHLKMFVSHGQYDPVIPISWATKTPPILERLGISYTFEEFPTGHGVSRENFYAMNNWLKKQL</sequence>
<dbReference type="EMBL" id="BMFH01000001">
    <property type="protein sequence ID" value="GGD38125.1"/>
    <property type="molecule type" value="Genomic_DNA"/>
</dbReference>
<dbReference type="InterPro" id="IPR029058">
    <property type="entry name" value="AB_hydrolase_fold"/>
</dbReference>